<evidence type="ECO:0008006" key="5">
    <source>
        <dbReference type="Google" id="ProtNLM"/>
    </source>
</evidence>
<feature type="domain" description="Malectin" evidence="2">
    <location>
        <begin position="792"/>
        <end position="957"/>
    </location>
</feature>
<dbReference type="Gene3D" id="2.60.40.10">
    <property type="entry name" value="Immunoglobulins"/>
    <property type="match status" value="1"/>
</dbReference>
<reference evidence="3 4" key="1">
    <citation type="submission" date="2016-12" db="EMBL/GenBank/DDBJ databases">
        <authorList>
            <person name="Song W.-J."/>
            <person name="Kurnit D.M."/>
        </authorList>
    </citation>
    <scope>NUCLEOTIDE SEQUENCE [LARGE SCALE GENOMIC DNA]</scope>
    <source>
        <strain evidence="3 4">HSG9</strain>
    </source>
</reference>
<dbReference type="SUPFAM" id="SSF48695">
    <property type="entry name" value="Multiheme cytochromes"/>
    <property type="match status" value="1"/>
</dbReference>
<dbReference type="SUPFAM" id="SSF49313">
    <property type="entry name" value="Cadherin-like"/>
    <property type="match status" value="1"/>
</dbReference>
<dbReference type="Pfam" id="PF05345">
    <property type="entry name" value="He_PIG"/>
    <property type="match status" value="1"/>
</dbReference>
<dbReference type="Proteomes" id="UP000191680">
    <property type="component" value="Unassembled WGS sequence"/>
</dbReference>
<dbReference type="SUPFAM" id="SSF49785">
    <property type="entry name" value="Galactose-binding domain-like"/>
    <property type="match status" value="2"/>
</dbReference>
<dbReference type="PANTHER" id="PTHR19328:SF13">
    <property type="entry name" value="HIPL1 PROTEIN"/>
    <property type="match status" value="1"/>
</dbReference>
<evidence type="ECO:0000313" key="4">
    <source>
        <dbReference type="Proteomes" id="UP000191680"/>
    </source>
</evidence>
<feature type="domain" description="Glucose/Sorbosone dehydrogenase" evidence="1">
    <location>
        <begin position="64"/>
        <end position="241"/>
    </location>
</feature>
<dbReference type="InterPro" id="IPR011042">
    <property type="entry name" value="6-blade_b-propeller_TolB-like"/>
</dbReference>
<dbReference type="Gene3D" id="2.60.120.430">
    <property type="entry name" value="Galactose-binding lectin"/>
    <property type="match status" value="2"/>
</dbReference>
<dbReference type="OrthoDB" id="338827at2"/>
<gene>
    <name evidence="3" type="ORF">BUL40_08350</name>
</gene>
<dbReference type="RefSeq" id="WP_080318870.1">
    <property type="nucleotide sequence ID" value="NZ_MTBC01000004.1"/>
</dbReference>
<proteinExistence type="predicted"/>
<dbReference type="InterPro" id="IPR021720">
    <property type="entry name" value="Malectin_dom"/>
</dbReference>
<dbReference type="InterPro" id="IPR011041">
    <property type="entry name" value="Quinoprot_gluc/sorb_DH_b-prop"/>
</dbReference>
<evidence type="ECO:0000313" key="3">
    <source>
        <dbReference type="EMBL" id="OQD43090.1"/>
    </source>
</evidence>
<organism evidence="3 4">
    <name type="scientific">Croceivirga radicis</name>
    <dbReference type="NCBI Taxonomy" id="1929488"/>
    <lineage>
        <taxon>Bacteria</taxon>
        <taxon>Pseudomonadati</taxon>
        <taxon>Bacteroidota</taxon>
        <taxon>Flavobacteriia</taxon>
        <taxon>Flavobacteriales</taxon>
        <taxon>Flavobacteriaceae</taxon>
        <taxon>Croceivirga</taxon>
    </lineage>
</organism>
<dbReference type="GO" id="GO:0005509">
    <property type="term" value="F:calcium ion binding"/>
    <property type="evidence" value="ECO:0007669"/>
    <property type="project" value="InterPro"/>
</dbReference>
<name>A0A1V6LSC7_9FLAO</name>
<dbReference type="SUPFAM" id="SSF50952">
    <property type="entry name" value="Soluble quinoprotein glucose dehydrogenase"/>
    <property type="match status" value="1"/>
</dbReference>
<dbReference type="GO" id="GO:0016020">
    <property type="term" value="C:membrane"/>
    <property type="evidence" value="ECO:0007669"/>
    <property type="project" value="InterPro"/>
</dbReference>
<feature type="domain" description="Malectin" evidence="2">
    <location>
        <begin position="1081"/>
        <end position="1246"/>
    </location>
</feature>
<dbReference type="InterPro" id="IPR013783">
    <property type="entry name" value="Ig-like_fold"/>
</dbReference>
<evidence type="ECO:0000259" key="1">
    <source>
        <dbReference type="Pfam" id="PF07995"/>
    </source>
</evidence>
<keyword evidence="4" id="KW-1185">Reference proteome</keyword>
<dbReference type="Gene3D" id="2.120.10.30">
    <property type="entry name" value="TolB, C-terminal domain"/>
    <property type="match status" value="1"/>
</dbReference>
<accession>A0A1V6LSC7</accession>
<dbReference type="EMBL" id="MTBC01000004">
    <property type="protein sequence ID" value="OQD43090.1"/>
    <property type="molecule type" value="Genomic_DNA"/>
</dbReference>
<dbReference type="InterPro" id="IPR008979">
    <property type="entry name" value="Galactose-bd-like_sf"/>
</dbReference>
<dbReference type="Pfam" id="PF07995">
    <property type="entry name" value="GSDH"/>
    <property type="match status" value="2"/>
</dbReference>
<protein>
    <recommendedName>
        <fullName evidence="5">Glucose/Sorbosone dehydrogenase domain-containing protein</fullName>
    </recommendedName>
</protein>
<dbReference type="InterPro" id="IPR015919">
    <property type="entry name" value="Cadherin-like_sf"/>
</dbReference>
<feature type="domain" description="Glucose/Sorbosone dehydrogenase" evidence="1">
    <location>
        <begin position="270"/>
        <end position="442"/>
    </location>
</feature>
<sequence length="1360" mass="149226">MKRYSLQWISFLILLLGLFGFKVIFNGPGLTEAEPIGKYLNGAFFGTEITNHPYDVAFNHLTFNSPLNFNIVPNQSKIVVGQRDGLVYWFENQEQTTQKELVIDLTQEVGVVWDGGFLGLAIHPKFGTEGYNYFFVYYTTKSADNTLEGPLGFSCGLERFHGNYLKLDRFEVNPNTLSYIPNTKESLFKIRMYNTTHRGGGMEFGNDGFLYLSTGDQAAYKNAQDITNNLDGGVLRLDVDMNALKSHIPRRTMPDDVGNADEFTGRHYYIPNDNPFLDISGENFEEYYSIGHRNPHRMTKDTQTGKFYIGEVGESSFEEINVLDSGKNYGWPLFEAFSGPKTSCVPSLLNNMPHETPLVAFNRSQANAIIGGYVYRGSSIPSLYGKYICADYGNGEEIWAVDIQTGSFELLGNFLPENIISFGQDSAGELYFLKQGNNVKLYKLKSSTPDYNNIPTTLSEVGAFSDLETLTPIEGLIPFKLIDDFWSDGASKRRWMAIPNNGNHDTANEQIQFSELGAWSFPTGSVLIKHFDYPVNENNPQITQKMETRFSVKGEDGSFYFYTYRWNEAGTEAYLEQSGFDREIRITTKNGTTKTVNWHYPDNSECLTCHNSNSGGTLGTRTRYLNTTYDYSSKGGEIGNQLVTLSALGILNEVIDDTKADTYLTHTSIDNPTASTADKARSYLDLNCAYCHQPGTGNRGDFDLQSFLDLNQTNLLQAGVNTPLNIANDEAILKSGQPNKSILFHRLNSLDENTMMPPLAKSQLDAKGLALIEKWITELDGTVPTVPALHYRINASGPMVLATDGGPDWQAGAGGGAQDMGGYQVSSGRLGGNNSNVSYANRDVSIPSWMSAATYEGLFRNERWDDGIAPELSYDFPLPNGTYQVNLYMGNWCSCTSEVGERVFDVSMEGGVVHSKVDLVALFGHRSGGMLGHRVTVSDGELNLEFLHVTENPLVNAIEIYSLDTVPTPFPDPLQVSAVPDQLSKEGDAVSLRLSATGGDPASGITFAASGLPTGLAMQSTTGIISGTLSNQGSIGGPQMDGLHTVVVTVTRGTETVQTEFEWRVTELDGTVPTIPALHYRINASGPMVLATDGGPDWQAGAGGGAQDMGGYQVSSGRLGGNNSNVSYANRDVSIPSWMSAATYEGLFRNERWDDGIAPELSYDFPLPNGTYQVNLYMGNWCSCTSEVGERVFDVSMEGGVVHSKVDLVALFGHRSGGMLGHRVTVSDGELNLEFLHVTENPLVNAIEIKAIDNDTGIMLKSKVVLEEKEEAIQSLSVFPNPLALGGQLNVRLPQEITNRTIYFDLFSAAGQLVNTGNLHKTYKNNYTTILRTGLGSGIHILVLKLQDGTVLGTKHLLLR</sequence>
<dbReference type="Pfam" id="PF11721">
    <property type="entry name" value="Malectin"/>
    <property type="match status" value="2"/>
</dbReference>
<dbReference type="InterPro" id="IPR036280">
    <property type="entry name" value="Multihaem_cyt_sf"/>
</dbReference>
<dbReference type="InterPro" id="IPR012938">
    <property type="entry name" value="Glc/Sorbosone_DH"/>
</dbReference>
<dbReference type="PANTHER" id="PTHR19328">
    <property type="entry name" value="HEDGEHOG-INTERACTING PROTEIN"/>
    <property type="match status" value="1"/>
</dbReference>
<evidence type="ECO:0000259" key="2">
    <source>
        <dbReference type="Pfam" id="PF11721"/>
    </source>
</evidence>
<comment type="caution">
    <text evidence="3">The sequence shown here is derived from an EMBL/GenBank/DDBJ whole genome shotgun (WGS) entry which is preliminary data.</text>
</comment>